<evidence type="ECO:0000256" key="4">
    <source>
        <dbReference type="SAM" id="Phobius"/>
    </source>
</evidence>
<feature type="transmembrane region" description="Helical" evidence="4">
    <location>
        <begin position="369"/>
        <end position="388"/>
    </location>
</feature>
<protein>
    <submittedName>
        <fullName evidence="6">MFS transporter</fullName>
    </submittedName>
</protein>
<dbReference type="CDD" id="cd17324">
    <property type="entry name" value="MFS_NepI_like"/>
    <property type="match status" value="1"/>
</dbReference>
<organism evidence="6 7">
    <name type="scientific">Candidatus Gallipaludibacter merdavium</name>
    <dbReference type="NCBI Taxonomy" id="2840839"/>
    <lineage>
        <taxon>Bacteria</taxon>
        <taxon>Pseudomonadati</taxon>
        <taxon>Bacteroidota</taxon>
        <taxon>Bacteroidia</taxon>
        <taxon>Bacteroidales</taxon>
        <taxon>Candidatus Gallipaludibacter</taxon>
    </lineage>
</organism>
<feature type="transmembrane region" description="Helical" evidence="4">
    <location>
        <begin position="81"/>
        <end position="100"/>
    </location>
</feature>
<keyword evidence="2 4" id="KW-1133">Transmembrane helix</keyword>
<dbReference type="SUPFAM" id="SSF103473">
    <property type="entry name" value="MFS general substrate transporter"/>
    <property type="match status" value="1"/>
</dbReference>
<dbReference type="AlphaFoldDB" id="A0A9D9HRY8"/>
<evidence type="ECO:0000256" key="3">
    <source>
        <dbReference type="ARBA" id="ARBA00023136"/>
    </source>
</evidence>
<evidence type="ECO:0000256" key="1">
    <source>
        <dbReference type="ARBA" id="ARBA00022692"/>
    </source>
</evidence>
<accession>A0A9D9HRY8</accession>
<feature type="transmembrane region" description="Helical" evidence="4">
    <location>
        <begin position="247"/>
        <end position="268"/>
    </location>
</feature>
<dbReference type="Gene3D" id="1.20.1250.20">
    <property type="entry name" value="MFS general substrate transporter like domains"/>
    <property type="match status" value="1"/>
</dbReference>
<dbReference type="Pfam" id="PF07690">
    <property type="entry name" value="MFS_1"/>
    <property type="match status" value="1"/>
</dbReference>
<evidence type="ECO:0000256" key="2">
    <source>
        <dbReference type="ARBA" id="ARBA00022989"/>
    </source>
</evidence>
<reference evidence="6" key="1">
    <citation type="submission" date="2020-10" db="EMBL/GenBank/DDBJ databases">
        <authorList>
            <person name="Gilroy R."/>
        </authorList>
    </citation>
    <scope>NUCLEOTIDE SEQUENCE</scope>
    <source>
        <strain evidence="6">G3-3990</strain>
    </source>
</reference>
<feature type="transmembrane region" description="Helical" evidence="4">
    <location>
        <begin position="140"/>
        <end position="165"/>
    </location>
</feature>
<dbReference type="InterPro" id="IPR011701">
    <property type="entry name" value="MFS"/>
</dbReference>
<evidence type="ECO:0000313" key="6">
    <source>
        <dbReference type="EMBL" id="MBO8458788.1"/>
    </source>
</evidence>
<dbReference type="InterPro" id="IPR036259">
    <property type="entry name" value="MFS_trans_sf"/>
</dbReference>
<feature type="transmembrane region" description="Helical" evidence="4">
    <location>
        <begin position="106"/>
        <end position="128"/>
    </location>
</feature>
<dbReference type="PROSITE" id="PS50850">
    <property type="entry name" value="MFS"/>
    <property type="match status" value="1"/>
</dbReference>
<dbReference type="Proteomes" id="UP000823641">
    <property type="component" value="Unassembled WGS sequence"/>
</dbReference>
<dbReference type="InterPro" id="IPR020846">
    <property type="entry name" value="MFS_dom"/>
</dbReference>
<dbReference type="PANTHER" id="PTHR42910:SF1">
    <property type="entry name" value="MAJOR FACILITATOR SUPERFAMILY (MFS) PROFILE DOMAIN-CONTAINING PROTEIN"/>
    <property type="match status" value="1"/>
</dbReference>
<keyword evidence="1 4" id="KW-0812">Transmembrane</keyword>
<gene>
    <name evidence="6" type="ORF">IAA73_00420</name>
</gene>
<dbReference type="EMBL" id="JADIMG010000003">
    <property type="protein sequence ID" value="MBO8458788.1"/>
    <property type="molecule type" value="Genomic_DNA"/>
</dbReference>
<name>A0A9D9HRY8_9BACT</name>
<feature type="transmembrane region" description="Helical" evidence="4">
    <location>
        <begin position="12"/>
        <end position="33"/>
    </location>
</feature>
<evidence type="ECO:0000259" key="5">
    <source>
        <dbReference type="PROSITE" id="PS50850"/>
    </source>
</evidence>
<proteinExistence type="predicted"/>
<feature type="transmembrane region" description="Helical" evidence="4">
    <location>
        <begin position="53"/>
        <end position="74"/>
    </location>
</feature>
<reference evidence="6" key="2">
    <citation type="journal article" date="2021" name="PeerJ">
        <title>Extensive microbial diversity within the chicken gut microbiome revealed by metagenomics and culture.</title>
        <authorList>
            <person name="Gilroy R."/>
            <person name="Ravi A."/>
            <person name="Getino M."/>
            <person name="Pursley I."/>
            <person name="Horton D.L."/>
            <person name="Alikhan N.F."/>
            <person name="Baker D."/>
            <person name="Gharbi K."/>
            <person name="Hall N."/>
            <person name="Watson M."/>
            <person name="Adriaenssens E.M."/>
            <person name="Foster-Nyarko E."/>
            <person name="Jarju S."/>
            <person name="Secka A."/>
            <person name="Antonio M."/>
            <person name="Oren A."/>
            <person name="Chaudhuri R.R."/>
            <person name="La Ragione R."/>
            <person name="Hildebrand F."/>
            <person name="Pallen M.J."/>
        </authorList>
    </citation>
    <scope>NUCLEOTIDE SEQUENCE</scope>
    <source>
        <strain evidence="6">G3-3990</strain>
    </source>
</reference>
<evidence type="ECO:0000313" key="7">
    <source>
        <dbReference type="Proteomes" id="UP000823641"/>
    </source>
</evidence>
<dbReference type="PANTHER" id="PTHR42910">
    <property type="entry name" value="TRANSPORTER SCO4007-RELATED"/>
    <property type="match status" value="1"/>
</dbReference>
<sequence length="392" mass="42059">MQRITLEENKGIPAHLLWMLAILSGVSVANLYYSQPLLGQMAEELHINEFTVNLIPMMTQIGYAAGLLFIIPLGDLAKRRNIVLTCLSVLIVALIAMGSAQSFGVLAVAACITGICSVVPQIFMPLASQYSTPEKKSQNVGIVLSGLLTGILASRAISGLVGAWFGWRTVYFMAAVLILAAIAVILTAFPNIPTNFSGRYSELMKSLLTLFREYADLRLAALRAAICFGSFLGMWSCLTFKMSGAPFFADSGVIGLLSLCGITGALAATFLGKFIHRYGVYRFNLLGASLVILSWMVFAFGQNHYATIIIGIVLIDIGMQCIQLSNQSTAFSLNPKASSRINSLFMTCYFLGGAIGTFIAGTAWQYGGWNGVCAAGAALALIVLLITLRAQR</sequence>
<feature type="transmembrane region" description="Helical" evidence="4">
    <location>
        <begin position="304"/>
        <end position="322"/>
    </location>
</feature>
<feature type="transmembrane region" description="Helical" evidence="4">
    <location>
        <begin position="215"/>
        <end position="235"/>
    </location>
</feature>
<feature type="transmembrane region" description="Helical" evidence="4">
    <location>
        <begin position="171"/>
        <end position="194"/>
    </location>
</feature>
<feature type="domain" description="Major facilitator superfamily (MFS) profile" evidence="5">
    <location>
        <begin position="13"/>
        <end position="392"/>
    </location>
</feature>
<feature type="transmembrane region" description="Helical" evidence="4">
    <location>
        <begin position="280"/>
        <end position="298"/>
    </location>
</feature>
<dbReference type="GO" id="GO:0022857">
    <property type="term" value="F:transmembrane transporter activity"/>
    <property type="evidence" value="ECO:0007669"/>
    <property type="project" value="InterPro"/>
</dbReference>
<keyword evidence="3 4" id="KW-0472">Membrane</keyword>
<comment type="caution">
    <text evidence="6">The sequence shown here is derived from an EMBL/GenBank/DDBJ whole genome shotgun (WGS) entry which is preliminary data.</text>
</comment>
<feature type="transmembrane region" description="Helical" evidence="4">
    <location>
        <begin position="343"/>
        <end position="363"/>
    </location>
</feature>